<sequence length="1172" mass="131645">MSYAQFIHLRVHSAYSMAEGAIHVNEIVRLAKQNAMPAVAITDSSNMFGALEFAVTASNEGVQPIVGVQLNISPTIDTKLPGTYGVSNSKLPDQLPLIAQNETGYMNLINLVSQAFLDTTENEAPLISLDNMEGRTDGLIALTGGLKGSLGRLLLTKGGKIEANTMLRRLEELFPNRLYIELQRHFLEEELQIENSLINLAYAHNLPLVATNDVFFADLDMHEPQDVLLCIAQGTTISNLNRWRVTPHHRFKTAEEMHRLFADLPEAINNTLVIARRCAVMPEKTAPILPSFETQDGRTEAEELRIKANEGLENRLNFYVYNKEMNATTREKTAIPYRKRLDMELAIIEQMGFSGYFLIVSDFIKWAKTKKIPVGPGRGSGASSLVAYSLLITDLNPLRWGLLFERFLNPERVSMPDFDIDFCQDRRDEVIHYVQKKYGRECVAQIITFGKLQARAALRDVGRVLEIPYSQVNRICKLVPNNPNNPVTLKQAVQNEKELQVQSAADKNVANLIKIALKLEGLYRNASTHAAGIVIGNKSLNNLVPLYRDPRSNMLVTQFNMKWIEQAGLVKFDFLGLKTLTVLKLAVDLLKERGLEIDLSKISLSDEQTYSMLTKGDSIGVFQLESSGMRDVLRRMRPDRFEDIVALVALYRPGPMANIEKYIACKHGEEQVDYMHPILEPVLKETFGIMIYQEQVQQAAQLLSGYTLGTADLLRRAMGKKIKKEMDAQRDKFIRGAAANGVSKNQSNCIFDQIAAFAGYGFNKSHAVAYAMISYQTSYLKANYPVEFLAASMTYEMNNTDKLNVLRQELNNLNIKLLPPDINKSGQNFSVEKLENDNYGIRYALTAIKNVGISAMSLLVSSRDKTGPFKSIIDFVDRINPNQVNKRLIENLIRAGTFDELHNNRAELFENINTIMLRLNIAASERNSEQISLFNLAKDSALQKQILPKRRPDWTSIDRLRAEFDALGFYLSANPLDSYAQNLVKMKVIASSEAYSETLSKNGKTELMMVGIVIGKQIRTSKFGKHFAVIQFTDSKGVFELTMFSKLFATSQDLLESGDPLLIRANARIKDNNLQLSASSIELLNQAIDRVASGIEIFLSNGSSLEQIKQLIEKEVNGFGRIYIIIQTSRGNVRIKLPDNYQPSSSLREAIKDMPGIKYITNLSSIYVDPQH</sequence>
<dbReference type="Gene3D" id="1.10.150.870">
    <property type="match status" value="1"/>
</dbReference>
<dbReference type="PANTHER" id="PTHR32294">
    <property type="entry name" value="DNA POLYMERASE III SUBUNIT ALPHA"/>
    <property type="match status" value="1"/>
</dbReference>
<dbReference type="Pfam" id="PF07733">
    <property type="entry name" value="DNA_pol3_alpha"/>
    <property type="match status" value="1"/>
</dbReference>
<dbReference type="InterPro" id="IPR016195">
    <property type="entry name" value="Pol/histidinol_Pase-like"/>
</dbReference>
<dbReference type="Gene3D" id="3.20.20.140">
    <property type="entry name" value="Metal-dependent hydrolases"/>
    <property type="match status" value="1"/>
</dbReference>
<keyword evidence="7" id="KW-0548">Nucleotidyltransferase</keyword>
<keyword evidence="15" id="KW-1185">Reference proteome</keyword>
<comment type="subcellular location">
    <subcellularLocation>
        <location evidence="1">Cytoplasm</location>
    </subcellularLocation>
</comment>
<dbReference type="GO" id="GO:0005737">
    <property type="term" value="C:cytoplasm"/>
    <property type="evidence" value="ECO:0007669"/>
    <property type="project" value="UniProtKB-SubCell"/>
</dbReference>
<dbReference type="InterPro" id="IPR003141">
    <property type="entry name" value="Pol/His_phosphatase_N"/>
</dbReference>
<dbReference type="PANTHER" id="PTHR32294:SF0">
    <property type="entry name" value="DNA POLYMERASE III SUBUNIT ALPHA"/>
    <property type="match status" value="1"/>
</dbReference>
<organism evidence="14 15">
    <name type="scientific">Candidatus Endolissoclinum faulkneri L5</name>
    <dbReference type="NCBI Taxonomy" id="1401328"/>
    <lineage>
        <taxon>Bacteria</taxon>
        <taxon>Pseudomonadati</taxon>
        <taxon>Pseudomonadota</taxon>
        <taxon>Alphaproteobacteria</taxon>
        <taxon>Rhodospirillales</taxon>
        <taxon>Rhodospirillaceae</taxon>
        <taxon>Candidatus Endolissoclinum</taxon>
    </lineage>
</organism>
<dbReference type="NCBIfam" id="TIGR00594">
    <property type="entry name" value="polc"/>
    <property type="match status" value="1"/>
</dbReference>
<comment type="catalytic activity">
    <reaction evidence="12">
        <text>DNA(n) + a 2'-deoxyribonucleoside 5'-triphosphate = DNA(n+1) + diphosphate</text>
        <dbReference type="Rhea" id="RHEA:22508"/>
        <dbReference type="Rhea" id="RHEA-COMP:17339"/>
        <dbReference type="Rhea" id="RHEA-COMP:17340"/>
        <dbReference type="ChEBI" id="CHEBI:33019"/>
        <dbReference type="ChEBI" id="CHEBI:61560"/>
        <dbReference type="ChEBI" id="CHEBI:173112"/>
        <dbReference type="EC" id="2.7.7.7"/>
    </reaction>
</comment>
<name>V9TS75_9PROT</name>
<comment type="similarity">
    <text evidence="2">Belongs to the DNA polymerase type-C family. DnaE subfamily.</text>
</comment>
<evidence type="ECO:0000256" key="10">
    <source>
        <dbReference type="ARBA" id="ARBA00025611"/>
    </source>
</evidence>
<dbReference type="Pfam" id="PF02811">
    <property type="entry name" value="PHP"/>
    <property type="match status" value="1"/>
</dbReference>
<keyword evidence="9" id="KW-0239">DNA-directed DNA polymerase</keyword>
<dbReference type="Gene3D" id="1.10.10.1600">
    <property type="entry name" value="Bacterial DNA polymerase III alpha subunit, thumb domain"/>
    <property type="match status" value="1"/>
</dbReference>
<dbReference type="CDD" id="cd07433">
    <property type="entry name" value="PHP_PolIIIA_DnaE1"/>
    <property type="match status" value="1"/>
</dbReference>
<accession>V9TS75</accession>
<dbReference type="CDD" id="cd04485">
    <property type="entry name" value="DnaE_OBF"/>
    <property type="match status" value="1"/>
</dbReference>
<keyword evidence="5" id="KW-0963">Cytoplasm</keyword>
<evidence type="ECO:0000256" key="1">
    <source>
        <dbReference type="ARBA" id="ARBA00004496"/>
    </source>
</evidence>
<dbReference type="Pfam" id="PF14579">
    <property type="entry name" value="HHH_6"/>
    <property type="match status" value="1"/>
</dbReference>
<evidence type="ECO:0000259" key="13">
    <source>
        <dbReference type="SMART" id="SM00481"/>
    </source>
</evidence>
<dbReference type="RefSeq" id="WP_025300624.1">
    <property type="nucleotide sequence ID" value="NZ_CP006745.1"/>
</dbReference>
<evidence type="ECO:0000256" key="4">
    <source>
        <dbReference type="ARBA" id="ARBA00019114"/>
    </source>
</evidence>
<evidence type="ECO:0000256" key="9">
    <source>
        <dbReference type="ARBA" id="ARBA00022932"/>
    </source>
</evidence>
<evidence type="ECO:0000256" key="11">
    <source>
        <dbReference type="ARBA" id="ARBA00026073"/>
    </source>
</evidence>
<dbReference type="STRING" id="1401328.P856_528"/>
<dbReference type="Pfam" id="PF17657">
    <property type="entry name" value="DNA_pol3_finger"/>
    <property type="match status" value="1"/>
</dbReference>
<evidence type="ECO:0000256" key="8">
    <source>
        <dbReference type="ARBA" id="ARBA00022705"/>
    </source>
</evidence>
<reference evidence="14 15" key="1">
    <citation type="journal article" date="2013" name="PLoS ONE">
        <title>Bacterial endosymbiosis in a chordate host: long-term co-evolution and conservation of secondary metabolism.</title>
        <authorList>
            <person name="Kwan J.C."/>
            <person name="Schmidt E.W."/>
        </authorList>
    </citation>
    <scope>NUCLEOTIDE SEQUENCE [LARGE SCALE GENOMIC DNA]</scope>
    <source>
        <strain evidence="15">faulkneri L5</strain>
    </source>
</reference>
<dbReference type="NCBIfam" id="NF004226">
    <property type="entry name" value="PRK05673.1"/>
    <property type="match status" value="1"/>
</dbReference>
<evidence type="ECO:0000313" key="14">
    <source>
        <dbReference type="EMBL" id="AHC73744.1"/>
    </source>
</evidence>
<dbReference type="HOGENOM" id="CLU_001600_0_0_5"/>
<evidence type="ECO:0000256" key="7">
    <source>
        <dbReference type="ARBA" id="ARBA00022695"/>
    </source>
</evidence>
<dbReference type="InterPro" id="IPR040982">
    <property type="entry name" value="DNA_pol3_finger"/>
</dbReference>
<evidence type="ECO:0000256" key="12">
    <source>
        <dbReference type="ARBA" id="ARBA00049244"/>
    </source>
</evidence>
<dbReference type="InterPro" id="IPR041931">
    <property type="entry name" value="DNA_pol3_alpha_thumb_dom"/>
</dbReference>
<dbReference type="InterPro" id="IPR004805">
    <property type="entry name" value="DnaE2/DnaE/PolC"/>
</dbReference>
<feature type="domain" description="Polymerase/histidinol phosphatase N-terminal" evidence="13">
    <location>
        <begin position="7"/>
        <end position="74"/>
    </location>
</feature>
<evidence type="ECO:0000256" key="6">
    <source>
        <dbReference type="ARBA" id="ARBA00022679"/>
    </source>
</evidence>
<dbReference type="SUPFAM" id="SSF89550">
    <property type="entry name" value="PHP domain-like"/>
    <property type="match status" value="1"/>
</dbReference>
<evidence type="ECO:0000256" key="3">
    <source>
        <dbReference type="ARBA" id="ARBA00012417"/>
    </source>
</evidence>
<dbReference type="OrthoDB" id="9803237at2"/>
<dbReference type="EC" id="2.7.7.7" evidence="3"/>
<dbReference type="AlphaFoldDB" id="V9TS75"/>
<dbReference type="SMART" id="SM00481">
    <property type="entry name" value="POLIIIAc"/>
    <property type="match status" value="1"/>
</dbReference>
<dbReference type="Proteomes" id="UP000018700">
    <property type="component" value="Chromosome"/>
</dbReference>
<dbReference type="KEGG" id="efk:P856_528"/>
<dbReference type="InterPro" id="IPR004013">
    <property type="entry name" value="PHP_dom"/>
</dbReference>
<dbReference type="InterPro" id="IPR029460">
    <property type="entry name" value="DNAPol_HHH"/>
</dbReference>
<keyword evidence="8" id="KW-0235">DNA replication</keyword>
<dbReference type="GO" id="GO:0008408">
    <property type="term" value="F:3'-5' exonuclease activity"/>
    <property type="evidence" value="ECO:0007669"/>
    <property type="project" value="InterPro"/>
</dbReference>
<dbReference type="GO" id="GO:0006260">
    <property type="term" value="P:DNA replication"/>
    <property type="evidence" value="ECO:0007669"/>
    <property type="project" value="UniProtKB-KW"/>
</dbReference>
<protein>
    <recommendedName>
        <fullName evidence="4">DNA polymerase III subunit alpha</fullName>
        <ecNumber evidence="3">2.7.7.7</ecNumber>
    </recommendedName>
</protein>
<comment type="function">
    <text evidence="10">DNA polymerase III is a complex, multichain enzyme responsible for most of the replicative synthesis in bacteria. This DNA polymerase also exhibits 3' to 5' exonuclease activity. The alpha chain is the DNA polymerase.</text>
</comment>
<evidence type="ECO:0000313" key="15">
    <source>
        <dbReference type="Proteomes" id="UP000018700"/>
    </source>
</evidence>
<evidence type="ECO:0000256" key="2">
    <source>
        <dbReference type="ARBA" id="ARBA00009496"/>
    </source>
</evidence>
<evidence type="ECO:0000256" key="5">
    <source>
        <dbReference type="ARBA" id="ARBA00022490"/>
    </source>
</evidence>
<dbReference type="GO" id="GO:0003887">
    <property type="term" value="F:DNA-directed DNA polymerase activity"/>
    <property type="evidence" value="ECO:0007669"/>
    <property type="project" value="UniProtKB-KW"/>
</dbReference>
<dbReference type="eggNOG" id="COG0587">
    <property type="taxonomic scope" value="Bacteria"/>
</dbReference>
<keyword evidence="6" id="KW-0808">Transferase</keyword>
<dbReference type="InterPro" id="IPR049821">
    <property type="entry name" value="PolIIIA_DnaE1_PHP"/>
</dbReference>
<dbReference type="InterPro" id="IPR011708">
    <property type="entry name" value="DNA_pol3_alpha_NTPase_dom"/>
</dbReference>
<dbReference type="EMBL" id="CP006745">
    <property type="protein sequence ID" value="AHC73744.1"/>
    <property type="molecule type" value="Genomic_DNA"/>
</dbReference>
<dbReference type="PATRIC" id="fig|1401328.3.peg.522"/>
<comment type="subunit">
    <text evidence="11">DNA polymerase III contains a core (composed of alpha, epsilon and theta chains) that associates with a tau subunit. This core dimerizes to form the POLIII' complex. PolIII' associates with the gamma complex (composed of gamma, delta, delta', psi and chi chains) and with the beta chain to form the complete DNA polymerase III complex.</text>
</comment>
<gene>
    <name evidence="14" type="primary">dnaE</name>
    <name evidence="14" type="ORF">P856_528</name>
</gene>
<proteinExistence type="inferred from homology"/>